<dbReference type="RefSeq" id="WP_101438847.1">
    <property type="nucleotide sequence ID" value="NZ_PJMY01000003.1"/>
</dbReference>
<sequence>MSSATSPPPRPPSDSVVPPLIFRHDAEALALEDEAARMAAGPLRNQLDDMVQEFRLRWVREFGTLRTKGDGSILLRLLHDLAQALSGVSFDPHTALLDYATRAQQLGVTQGFTEAGLEAADLPTPLPLATHTYVAGVVAAARDKVATAARIAPTLTGTFNQTVVTAATPAQHAANIVDRAARTLTNEHLNQGITTVADQVDGTPLWIAERDACVHCLALSGHTPGPDGLFDASATFGKHPLGWLPEGGLTGPPRHPRCRCRITIWFGHDTAGAESITHDWAGAIAEARANGDVVAEQAAHTAAAAARRSAAYDLPAALRREAERSVLKGWALPSEPDSVRTDAADRLLTRITNRAGYSPSGWKVPASVKKQTQRRIDKGTHGATPFPPR</sequence>
<dbReference type="EMBL" id="PJMY01000003">
    <property type="protein sequence ID" value="PKV95916.1"/>
    <property type="molecule type" value="Genomic_DNA"/>
</dbReference>
<accession>A0A2N3WPV4</accession>
<dbReference type="Proteomes" id="UP000233750">
    <property type="component" value="Unassembled WGS sequence"/>
</dbReference>
<name>A0A2N3WPV4_9PSEU</name>
<evidence type="ECO:0008006" key="4">
    <source>
        <dbReference type="Google" id="ProtNLM"/>
    </source>
</evidence>
<dbReference type="AlphaFoldDB" id="A0A2N3WPV4"/>
<reference evidence="2 3" key="1">
    <citation type="submission" date="2017-12" db="EMBL/GenBank/DDBJ databases">
        <title>Sequencing the genomes of 1000 Actinobacteria strains.</title>
        <authorList>
            <person name="Klenk H.-P."/>
        </authorList>
    </citation>
    <scope>NUCLEOTIDE SEQUENCE [LARGE SCALE GENOMIC DNA]</scope>
    <source>
        <strain evidence="2 3">DSM 45165</strain>
    </source>
</reference>
<proteinExistence type="predicted"/>
<gene>
    <name evidence="2" type="ORF">ATK30_6849</name>
</gene>
<evidence type="ECO:0000313" key="3">
    <source>
        <dbReference type="Proteomes" id="UP000233750"/>
    </source>
</evidence>
<keyword evidence="3" id="KW-1185">Reference proteome</keyword>
<organism evidence="2 3">
    <name type="scientific">Amycolatopsis echigonensis</name>
    <dbReference type="NCBI Taxonomy" id="2576905"/>
    <lineage>
        <taxon>Bacteria</taxon>
        <taxon>Bacillati</taxon>
        <taxon>Actinomycetota</taxon>
        <taxon>Actinomycetes</taxon>
        <taxon>Pseudonocardiales</taxon>
        <taxon>Pseudonocardiaceae</taxon>
        <taxon>Amycolatopsis</taxon>
    </lineage>
</organism>
<feature type="region of interest" description="Disordered" evidence="1">
    <location>
        <begin position="357"/>
        <end position="389"/>
    </location>
</feature>
<protein>
    <recommendedName>
        <fullName evidence="4">Phage Mu protein F like protein</fullName>
    </recommendedName>
</protein>
<comment type="caution">
    <text evidence="2">The sequence shown here is derived from an EMBL/GenBank/DDBJ whole genome shotgun (WGS) entry which is preliminary data.</text>
</comment>
<dbReference type="OrthoDB" id="4329276at2"/>
<evidence type="ECO:0000256" key="1">
    <source>
        <dbReference type="SAM" id="MobiDB-lite"/>
    </source>
</evidence>
<evidence type="ECO:0000313" key="2">
    <source>
        <dbReference type="EMBL" id="PKV95916.1"/>
    </source>
</evidence>